<dbReference type="GO" id="GO:0008157">
    <property type="term" value="F:protein phosphatase 1 binding"/>
    <property type="evidence" value="ECO:0007669"/>
    <property type="project" value="TreeGrafter"/>
</dbReference>
<comment type="subcellular location">
    <subcellularLocation>
        <location evidence="3">Nucleus</location>
    </subcellularLocation>
</comment>
<feature type="compositionally biased region" description="Low complexity" evidence="4">
    <location>
        <begin position="87"/>
        <end position="98"/>
    </location>
</feature>
<evidence type="ECO:0000313" key="5">
    <source>
        <dbReference type="EMBL" id="KAK6339112.1"/>
    </source>
</evidence>
<reference evidence="5 6" key="1">
    <citation type="submission" date="2019-10" db="EMBL/GenBank/DDBJ databases">
        <authorList>
            <person name="Palmer J.M."/>
        </authorList>
    </citation>
    <scope>NUCLEOTIDE SEQUENCE [LARGE SCALE GENOMIC DNA]</scope>
    <source>
        <strain evidence="5 6">TWF696</strain>
    </source>
</reference>
<dbReference type="PANTHER" id="PTHR20835:SF0">
    <property type="entry name" value="E3 UBIQUITIN-PROTEIN LIGASE PPP1R11"/>
    <property type="match status" value="1"/>
</dbReference>
<dbReference type="GO" id="GO:0004865">
    <property type="term" value="F:protein serine/threonine phosphatase inhibitor activity"/>
    <property type="evidence" value="ECO:0007669"/>
    <property type="project" value="UniProtKB-UniRule"/>
</dbReference>
<evidence type="ECO:0000313" key="6">
    <source>
        <dbReference type="Proteomes" id="UP001375240"/>
    </source>
</evidence>
<evidence type="ECO:0000256" key="3">
    <source>
        <dbReference type="RuleBase" id="RU367162"/>
    </source>
</evidence>
<comment type="similarity">
    <text evidence="2 3">Belongs to the YPI1 family.</text>
</comment>
<keyword evidence="3" id="KW-0539">Nucleus</keyword>
<evidence type="ECO:0000256" key="1">
    <source>
        <dbReference type="ARBA" id="ARBA00003401"/>
    </source>
</evidence>
<dbReference type="AlphaFoldDB" id="A0AAV9UGB6"/>
<organism evidence="5 6">
    <name type="scientific">Orbilia brochopaga</name>
    <dbReference type="NCBI Taxonomy" id="3140254"/>
    <lineage>
        <taxon>Eukaryota</taxon>
        <taxon>Fungi</taxon>
        <taxon>Dikarya</taxon>
        <taxon>Ascomycota</taxon>
        <taxon>Pezizomycotina</taxon>
        <taxon>Orbiliomycetes</taxon>
        <taxon>Orbiliales</taxon>
        <taxon>Orbiliaceae</taxon>
        <taxon>Orbilia</taxon>
    </lineage>
</organism>
<name>A0AAV9UGB6_9PEZI</name>
<keyword evidence="6" id="KW-1185">Reference proteome</keyword>
<feature type="compositionally biased region" description="Polar residues" evidence="4">
    <location>
        <begin position="1"/>
        <end position="10"/>
    </location>
</feature>
<proteinExistence type="inferred from homology"/>
<feature type="region of interest" description="Disordered" evidence="4">
    <location>
        <begin position="1"/>
        <end position="38"/>
    </location>
</feature>
<feature type="compositionally biased region" description="Low complexity" evidence="4">
    <location>
        <begin position="11"/>
        <end position="22"/>
    </location>
</feature>
<dbReference type="GO" id="GO:0005634">
    <property type="term" value="C:nucleus"/>
    <property type="evidence" value="ECO:0007669"/>
    <property type="project" value="UniProtKB-SubCell"/>
</dbReference>
<protein>
    <recommendedName>
        <fullName evidence="3">Type 1 phosphatases regulator</fullName>
    </recommendedName>
</protein>
<comment type="function">
    <text evidence="1 3">Regulator of type 1 phosphatases which maintains protein phosphatase activity under strict control.</text>
</comment>
<evidence type="ECO:0000256" key="4">
    <source>
        <dbReference type="SAM" id="MobiDB-lite"/>
    </source>
</evidence>
<sequence length="149" mass="16550">MDQAVSTQHESATASVATTTVTEPGVSGDSQVPTLHPDGILRLRGAPAAHTQRRRVTWTEEVVDNEGLGKKKTKICCIYKKPRQFGESSSEDSSSSSSSDDDQSPDAESNNDPESERPSHRHRHSRDNVCQAHGNRRQRRRNAYEQQPK</sequence>
<dbReference type="PANTHER" id="PTHR20835">
    <property type="entry name" value="E3 UBIQUITIN-PROTEIN LIGASE PPP1R11-RELATED"/>
    <property type="match status" value="1"/>
</dbReference>
<feature type="region of interest" description="Disordered" evidence="4">
    <location>
        <begin position="81"/>
        <end position="149"/>
    </location>
</feature>
<dbReference type="EMBL" id="JAVHNQ010000009">
    <property type="protein sequence ID" value="KAK6339112.1"/>
    <property type="molecule type" value="Genomic_DNA"/>
</dbReference>
<gene>
    <name evidence="5" type="ORF">TWF696_009896</name>
</gene>
<accession>A0AAV9UGB6</accession>
<dbReference type="Proteomes" id="UP001375240">
    <property type="component" value="Unassembled WGS sequence"/>
</dbReference>
<dbReference type="Pfam" id="PF07491">
    <property type="entry name" value="PPI_Ypi1"/>
    <property type="match status" value="1"/>
</dbReference>
<evidence type="ECO:0000256" key="2">
    <source>
        <dbReference type="ARBA" id="ARBA00005605"/>
    </source>
</evidence>
<feature type="compositionally biased region" description="Acidic residues" evidence="4">
    <location>
        <begin position="99"/>
        <end position="113"/>
    </location>
</feature>
<dbReference type="InterPro" id="IPR011107">
    <property type="entry name" value="PPI_Ypi1"/>
</dbReference>
<comment type="caution">
    <text evidence="5">The sequence shown here is derived from an EMBL/GenBank/DDBJ whole genome shotgun (WGS) entry which is preliminary data.</text>
</comment>